<proteinExistence type="predicted"/>
<reference evidence="1" key="1">
    <citation type="submission" date="2017-12" db="EMBL/GenBank/DDBJ databases">
        <authorList>
            <person name="Katneni V.K."/>
            <person name="Shekhar M.S."/>
            <person name="Otta S.K."/>
            <person name="Karthic K."/>
            <person name="Jangam A.K."/>
            <person name="Gopikrishna G."/>
            <person name="Vijayan K.K."/>
        </authorList>
    </citation>
    <scope>NUCLEOTIDE SEQUENCE [LARGE SCALE GENOMIC DNA]</scope>
    <source>
        <strain evidence="1">IN_AP4RU</strain>
    </source>
</reference>
<sequence length="66" mass="7427">MQHNLRRTGKFCRPTETCGLSKHGSIVTATCTAQEKGENIHVDAEKGWLCMSDEANVYCMLMFMSK</sequence>
<reference evidence="1" key="2">
    <citation type="journal article" date="2018" name="Genome Announc.">
        <title>First Report of a Complete Genome Sequence of White spot syndrome virus from India.</title>
        <authorList>
            <person name="Vinaya Kumar K."/>
            <person name="Shekhar M.S."/>
            <person name="Otta S.K."/>
            <person name="Karthic K."/>
            <person name="Ashok Kumar J."/>
            <person name="Gopikrishna G."/>
            <person name="Vijayan K.K."/>
        </authorList>
    </citation>
    <scope>NUCLEOTIDE SEQUENCE</scope>
    <source>
        <strain evidence="1">IN_AP4RU</strain>
    </source>
</reference>
<evidence type="ECO:0000313" key="1">
    <source>
        <dbReference type="EMBL" id="AUO14997.1"/>
    </source>
</evidence>
<dbReference type="EMBL" id="MG702567">
    <property type="protein sequence ID" value="AUO14997.1"/>
    <property type="molecule type" value="Genomic_DNA"/>
</dbReference>
<dbReference type="Proteomes" id="UP000267352">
    <property type="component" value="Segment"/>
</dbReference>
<accession>A0A2I6SBQ7</accession>
<organism evidence="1">
    <name type="scientific">White spot syndrome virus</name>
    <dbReference type="NCBI Taxonomy" id="342409"/>
    <lineage>
        <taxon>Viruses</taxon>
        <taxon>Viruses incertae sedis</taxon>
        <taxon>Naldaviricetes</taxon>
        <taxon>Nimaviridae</taxon>
        <taxon>Whispovirus</taxon>
    </lineage>
</organism>
<name>A0A2I6SBQ7_9VIRU</name>
<protein>
    <submittedName>
        <fullName evidence="1">WSSV159</fullName>
    </submittedName>
</protein>